<dbReference type="Pfam" id="PF13091">
    <property type="entry name" value="PLDc_2"/>
    <property type="match status" value="1"/>
</dbReference>
<evidence type="ECO:0000256" key="3">
    <source>
        <dbReference type="ARBA" id="ARBA00023098"/>
    </source>
</evidence>
<dbReference type="Gene3D" id="3.30.870.10">
    <property type="entry name" value="Endonuclease Chain A"/>
    <property type="match status" value="1"/>
</dbReference>
<evidence type="ECO:0000256" key="1">
    <source>
        <dbReference type="ARBA" id="ARBA00022801"/>
    </source>
</evidence>
<sequence length="193" mass="21910">MVFVTKVGFWFLLCVILIGLLFVGTVRDDAWFSFADFEQLIPSNSDSEYEAEVFFCPEDNCSMELISHIDLANEEVVIAIYSFTLDNVSEALIRARERGVSVRVVFDYLQASNQYSEDEKLSHGGVAIKIKDGSGFMHNKFAVIDRKKVLTGSFNYSKNGDTKNDENLVLIISEKIAKQYVAEFEEIWEEASE</sequence>
<dbReference type="SMART" id="SM00155">
    <property type="entry name" value="PLDc"/>
    <property type="match status" value="1"/>
</dbReference>
<proteinExistence type="predicted"/>
<accession>A0A8T5GFG7</accession>
<dbReference type="InterPro" id="IPR051406">
    <property type="entry name" value="PLD_domain"/>
</dbReference>
<keyword evidence="1" id="KW-0378">Hydrolase</keyword>
<gene>
    <name evidence="5" type="ORF">HON47_03705</name>
</gene>
<dbReference type="EMBL" id="JABJNZ010000048">
    <property type="protein sequence ID" value="MBT4870652.1"/>
    <property type="molecule type" value="Genomic_DNA"/>
</dbReference>
<comment type="caution">
    <text evidence="5">The sequence shown here is derived from an EMBL/GenBank/DDBJ whole genome shotgun (WGS) entry which is preliminary data.</text>
</comment>
<name>A0A8T5GFG7_9ARCH</name>
<reference evidence="5" key="1">
    <citation type="journal article" date="2021" name="ISME J.">
        <title>Mercury methylation by metabolically versatile and cosmopolitan marine bacteria.</title>
        <authorList>
            <person name="Lin H."/>
            <person name="Ascher D.B."/>
            <person name="Myung Y."/>
            <person name="Lamborg C.H."/>
            <person name="Hallam S.J."/>
            <person name="Gionfriddo C.M."/>
            <person name="Holt K.E."/>
            <person name="Moreau J.W."/>
        </authorList>
    </citation>
    <scope>NUCLEOTIDE SEQUENCE</scope>
    <source>
        <strain evidence="5">SI075_bin30</strain>
    </source>
</reference>
<dbReference type="PANTHER" id="PTHR43856">
    <property type="entry name" value="CARDIOLIPIN HYDROLASE"/>
    <property type="match status" value="1"/>
</dbReference>
<evidence type="ECO:0000313" key="5">
    <source>
        <dbReference type="EMBL" id="MBT4870652.1"/>
    </source>
</evidence>
<dbReference type="AlphaFoldDB" id="A0A8T5GFG7"/>
<dbReference type="SUPFAM" id="SSF56024">
    <property type="entry name" value="Phospholipase D/nuclease"/>
    <property type="match status" value="1"/>
</dbReference>
<dbReference type="CDD" id="cd09170">
    <property type="entry name" value="PLDc_Nuc"/>
    <property type="match status" value="1"/>
</dbReference>
<protein>
    <submittedName>
        <fullName evidence="5">Phospholipase D family protein</fullName>
    </submittedName>
</protein>
<evidence type="ECO:0000313" key="6">
    <source>
        <dbReference type="Proteomes" id="UP000722459"/>
    </source>
</evidence>
<dbReference type="GO" id="GO:0016042">
    <property type="term" value="P:lipid catabolic process"/>
    <property type="evidence" value="ECO:0007669"/>
    <property type="project" value="UniProtKB-KW"/>
</dbReference>
<dbReference type="InterPro" id="IPR025202">
    <property type="entry name" value="PLD-like_dom"/>
</dbReference>
<dbReference type="InterPro" id="IPR001736">
    <property type="entry name" value="PLipase_D/transphosphatidylase"/>
</dbReference>
<keyword evidence="3" id="KW-0443">Lipid metabolism</keyword>
<dbReference type="PROSITE" id="PS50035">
    <property type="entry name" value="PLD"/>
    <property type="match status" value="1"/>
</dbReference>
<organism evidence="5 6">
    <name type="scientific">Candidatus Iainarchaeum sp</name>
    <dbReference type="NCBI Taxonomy" id="3101447"/>
    <lineage>
        <taxon>Archaea</taxon>
        <taxon>Candidatus Iainarchaeota</taxon>
        <taxon>Candidatus Iainarchaeia</taxon>
        <taxon>Candidatus Iainarchaeales</taxon>
        <taxon>Candidatus Iainarchaeaceae</taxon>
        <taxon>Candidatus Iainarchaeum</taxon>
    </lineage>
</organism>
<evidence type="ECO:0000256" key="2">
    <source>
        <dbReference type="ARBA" id="ARBA00022963"/>
    </source>
</evidence>
<evidence type="ECO:0000259" key="4">
    <source>
        <dbReference type="PROSITE" id="PS50035"/>
    </source>
</evidence>
<dbReference type="GO" id="GO:0016891">
    <property type="term" value="F:RNA endonuclease activity producing 5'-phosphomonoesters, hydrolytic mechanism"/>
    <property type="evidence" value="ECO:0007669"/>
    <property type="project" value="TreeGrafter"/>
</dbReference>
<keyword evidence="2" id="KW-0442">Lipid degradation</keyword>
<dbReference type="Proteomes" id="UP000722459">
    <property type="component" value="Unassembled WGS sequence"/>
</dbReference>
<feature type="domain" description="PLD phosphodiesterase" evidence="4">
    <location>
        <begin position="133"/>
        <end position="160"/>
    </location>
</feature>
<dbReference type="PANTHER" id="PTHR43856:SF1">
    <property type="entry name" value="MITOCHONDRIAL CARDIOLIPIN HYDROLASE"/>
    <property type="match status" value="1"/>
</dbReference>